<sequence length="185" mass="21302">MNPHPSWEQRHRKAVNFMKMLQYVIVALMGPLLVGNLRLFITCFGVSVIIYYSIDVYQSFLEAGLGNKPLLIAYSIFSALILFSSIIASFFSAYGIPIAIGSLTVGFLCFKTYRITILGLIDKNISLIVSFFLIVIFTLLSVAIFFFNQILFYSVVYIVCAFYWVYYWTVRLIMEKRSIRKDDVE</sequence>
<evidence type="ECO:0000313" key="2">
    <source>
        <dbReference type="EMBL" id="MDO6362078.1"/>
    </source>
</evidence>
<reference evidence="2" key="1">
    <citation type="submission" date="2023-07" db="EMBL/GenBank/DDBJ databases">
        <title>Whole Genome Sequencing of Colonoscopy isolates.</title>
        <authorList>
            <person name="Surve S.V."/>
            <person name="Valls R.A."/>
            <person name="Barrak K.E."/>
            <person name="Gardner T.B."/>
            <person name="O'Toole G.A."/>
        </authorList>
    </citation>
    <scope>NUCLEOTIDE SEQUENCE</scope>
    <source>
        <strain evidence="2">GP0003</strain>
    </source>
</reference>
<proteinExistence type="predicted"/>
<evidence type="ECO:0000313" key="3">
    <source>
        <dbReference type="Proteomes" id="UP001169713"/>
    </source>
</evidence>
<keyword evidence="1" id="KW-0472">Membrane</keyword>
<keyword evidence="1" id="KW-0812">Transmembrane</keyword>
<dbReference type="AlphaFoldDB" id="A0ABD5A2I4"/>
<dbReference type="RefSeq" id="WP_262333547.1">
    <property type="nucleotide sequence ID" value="NZ_JANZQG010000003.1"/>
</dbReference>
<feature type="transmembrane region" description="Helical" evidence="1">
    <location>
        <begin position="20"/>
        <end position="51"/>
    </location>
</feature>
<feature type="transmembrane region" description="Helical" evidence="1">
    <location>
        <begin position="150"/>
        <end position="170"/>
    </location>
</feature>
<accession>A0ABD5A2I4</accession>
<keyword evidence="1" id="KW-1133">Transmembrane helix</keyword>
<evidence type="ECO:0008006" key="4">
    <source>
        <dbReference type="Google" id="ProtNLM"/>
    </source>
</evidence>
<feature type="transmembrane region" description="Helical" evidence="1">
    <location>
        <begin position="94"/>
        <end position="113"/>
    </location>
</feature>
<comment type="caution">
    <text evidence="2">The sequence shown here is derived from an EMBL/GenBank/DDBJ whole genome shotgun (WGS) entry which is preliminary data.</text>
</comment>
<gene>
    <name evidence="2" type="ORF">Q4436_08050</name>
</gene>
<evidence type="ECO:0000256" key="1">
    <source>
        <dbReference type="SAM" id="Phobius"/>
    </source>
</evidence>
<name>A0ABD5A2I4_9LACO</name>
<organism evidence="2 3">
    <name type="scientific">Lactobacillus paragasseri</name>
    <dbReference type="NCBI Taxonomy" id="2107999"/>
    <lineage>
        <taxon>Bacteria</taxon>
        <taxon>Bacillati</taxon>
        <taxon>Bacillota</taxon>
        <taxon>Bacilli</taxon>
        <taxon>Lactobacillales</taxon>
        <taxon>Lactobacillaceae</taxon>
        <taxon>Lactobacillus</taxon>
    </lineage>
</organism>
<protein>
    <recommendedName>
        <fullName evidence="4">DUF308 domain-containing protein</fullName>
    </recommendedName>
</protein>
<feature type="transmembrane region" description="Helical" evidence="1">
    <location>
        <begin position="71"/>
        <end position="88"/>
    </location>
</feature>
<dbReference type="EMBL" id="JAUONS010000006">
    <property type="protein sequence ID" value="MDO6362078.1"/>
    <property type="molecule type" value="Genomic_DNA"/>
</dbReference>
<dbReference type="Proteomes" id="UP001169713">
    <property type="component" value="Unassembled WGS sequence"/>
</dbReference>
<feature type="transmembrane region" description="Helical" evidence="1">
    <location>
        <begin position="125"/>
        <end position="144"/>
    </location>
</feature>